<dbReference type="RefSeq" id="WP_177670142.1">
    <property type="nucleotide sequence ID" value="NZ_JACRSY010000004.1"/>
</dbReference>
<name>A0A926EFN3_9FIRM</name>
<dbReference type="GO" id="GO:0043937">
    <property type="term" value="P:regulation of sporulation"/>
    <property type="evidence" value="ECO:0007669"/>
    <property type="project" value="InterPro"/>
</dbReference>
<evidence type="ECO:0000313" key="2">
    <source>
        <dbReference type="Proteomes" id="UP000655830"/>
    </source>
</evidence>
<accession>A0A926EFN3</accession>
<dbReference type="InterPro" id="IPR018540">
    <property type="entry name" value="Spo0E-like"/>
</dbReference>
<proteinExistence type="predicted"/>
<protein>
    <submittedName>
        <fullName evidence="1">Aspartyl-phosphate phosphatase Spo0E family protein</fullName>
    </submittedName>
</protein>
<comment type="caution">
    <text evidence="1">The sequence shown here is derived from an EMBL/GenBank/DDBJ whole genome shotgun (WGS) entry which is preliminary data.</text>
</comment>
<dbReference type="SUPFAM" id="SSF140500">
    <property type="entry name" value="BAS1536-like"/>
    <property type="match status" value="1"/>
</dbReference>
<dbReference type="Gene3D" id="4.10.280.10">
    <property type="entry name" value="Helix-loop-helix DNA-binding domain"/>
    <property type="match status" value="1"/>
</dbReference>
<sequence>MHNKMLDQQAILNTKKQLARAIEKHNYDLQAPEVLELSKCLDKLMLPAFKSQLDFYNYYLNHSHPFMT</sequence>
<dbReference type="GO" id="GO:0046983">
    <property type="term" value="F:protein dimerization activity"/>
    <property type="evidence" value="ECO:0007669"/>
    <property type="project" value="InterPro"/>
</dbReference>
<reference evidence="1" key="1">
    <citation type="submission" date="2020-08" db="EMBL/GenBank/DDBJ databases">
        <title>Genome public.</title>
        <authorList>
            <person name="Liu C."/>
            <person name="Sun Q."/>
        </authorList>
    </citation>
    <scope>NUCLEOTIDE SEQUENCE</scope>
    <source>
        <strain evidence="1">NSJ-12</strain>
    </source>
</reference>
<dbReference type="EMBL" id="JACRSY010000004">
    <property type="protein sequence ID" value="MBC8578654.1"/>
    <property type="molecule type" value="Genomic_DNA"/>
</dbReference>
<dbReference type="AlphaFoldDB" id="A0A926EFN3"/>
<gene>
    <name evidence="1" type="ORF">H8718_03810</name>
</gene>
<dbReference type="InterPro" id="IPR036638">
    <property type="entry name" value="HLH_DNA-bd_sf"/>
</dbReference>
<evidence type="ECO:0000313" key="1">
    <source>
        <dbReference type="EMBL" id="MBC8578654.1"/>
    </source>
</evidence>
<keyword evidence="2" id="KW-1185">Reference proteome</keyword>
<dbReference type="InterPro" id="IPR037208">
    <property type="entry name" value="Spo0E-like_sf"/>
</dbReference>
<dbReference type="Pfam" id="PF09388">
    <property type="entry name" value="SpoOE-like"/>
    <property type="match status" value="1"/>
</dbReference>
<organism evidence="1 2">
    <name type="scientific">Zhenhengia yiwuensis</name>
    <dbReference type="NCBI Taxonomy" id="2763666"/>
    <lineage>
        <taxon>Bacteria</taxon>
        <taxon>Bacillati</taxon>
        <taxon>Bacillota</taxon>
        <taxon>Clostridia</taxon>
        <taxon>Lachnospirales</taxon>
        <taxon>Lachnospiraceae</taxon>
        <taxon>Zhenhengia</taxon>
    </lineage>
</organism>
<dbReference type="Proteomes" id="UP000655830">
    <property type="component" value="Unassembled WGS sequence"/>
</dbReference>